<dbReference type="InterPro" id="IPR027417">
    <property type="entry name" value="P-loop_NTPase"/>
</dbReference>
<dbReference type="InterPro" id="IPR003439">
    <property type="entry name" value="ABC_transporter-like_ATP-bd"/>
</dbReference>
<reference evidence="11" key="2">
    <citation type="journal article" date="2024" name="Plant">
        <title>Genomic evolution and insights into agronomic trait innovations of Sesamum species.</title>
        <authorList>
            <person name="Miao H."/>
            <person name="Wang L."/>
            <person name="Qu L."/>
            <person name="Liu H."/>
            <person name="Sun Y."/>
            <person name="Le M."/>
            <person name="Wang Q."/>
            <person name="Wei S."/>
            <person name="Zheng Y."/>
            <person name="Lin W."/>
            <person name="Duan Y."/>
            <person name="Cao H."/>
            <person name="Xiong S."/>
            <person name="Wang X."/>
            <person name="Wei L."/>
            <person name="Li C."/>
            <person name="Ma Q."/>
            <person name="Ju M."/>
            <person name="Zhao R."/>
            <person name="Li G."/>
            <person name="Mu C."/>
            <person name="Tian Q."/>
            <person name="Mei H."/>
            <person name="Zhang T."/>
            <person name="Gao T."/>
            <person name="Zhang H."/>
        </authorList>
    </citation>
    <scope>NUCLEOTIDE SEQUENCE</scope>
    <source>
        <strain evidence="11">KEN1</strain>
    </source>
</reference>
<dbReference type="PANTHER" id="PTHR19241">
    <property type="entry name" value="ATP-BINDING CASSETTE TRANSPORTER"/>
    <property type="match status" value="1"/>
</dbReference>
<keyword evidence="6" id="KW-0067">ATP-binding</keyword>
<dbReference type="SUPFAM" id="SSF52540">
    <property type="entry name" value="P-loop containing nucleoside triphosphate hydrolases"/>
    <property type="match status" value="1"/>
</dbReference>
<feature type="transmembrane region" description="Helical" evidence="9">
    <location>
        <begin position="260"/>
        <end position="286"/>
    </location>
</feature>
<evidence type="ECO:0000256" key="4">
    <source>
        <dbReference type="ARBA" id="ARBA00022692"/>
    </source>
</evidence>
<dbReference type="PROSITE" id="PS50893">
    <property type="entry name" value="ABC_TRANSPORTER_2"/>
    <property type="match status" value="1"/>
</dbReference>
<feature type="transmembrane region" description="Helical" evidence="9">
    <location>
        <begin position="651"/>
        <end position="669"/>
    </location>
</feature>
<dbReference type="GO" id="GO:0016887">
    <property type="term" value="F:ATP hydrolysis activity"/>
    <property type="evidence" value="ECO:0007669"/>
    <property type="project" value="InterPro"/>
</dbReference>
<dbReference type="EMBL" id="JACGWN010000012">
    <property type="protein sequence ID" value="KAL0415185.1"/>
    <property type="molecule type" value="Genomic_DNA"/>
</dbReference>
<feature type="transmembrane region" description="Helical" evidence="9">
    <location>
        <begin position="735"/>
        <end position="755"/>
    </location>
</feature>
<reference evidence="11" key="1">
    <citation type="submission" date="2020-06" db="EMBL/GenBank/DDBJ databases">
        <authorList>
            <person name="Li T."/>
            <person name="Hu X."/>
            <person name="Zhang T."/>
            <person name="Song X."/>
            <person name="Zhang H."/>
            <person name="Dai N."/>
            <person name="Sheng W."/>
            <person name="Hou X."/>
            <person name="Wei L."/>
        </authorList>
    </citation>
    <scope>NUCLEOTIDE SEQUENCE</scope>
    <source>
        <strain evidence="11">KEN1</strain>
        <tissue evidence="11">Leaf</tissue>
    </source>
</reference>
<feature type="transmembrane region" description="Helical" evidence="9">
    <location>
        <begin position="792"/>
        <end position="812"/>
    </location>
</feature>
<dbReference type="InterPro" id="IPR013525">
    <property type="entry name" value="ABC2_TM"/>
</dbReference>
<protein>
    <submittedName>
        <fullName evidence="11">ABC transporter G family member 36</fullName>
    </submittedName>
</protein>
<accession>A0AAW2UG26</accession>
<keyword evidence="3" id="KW-0813">Transport</keyword>
<dbReference type="Pfam" id="PF01061">
    <property type="entry name" value="ABC2_membrane"/>
    <property type="match status" value="2"/>
</dbReference>
<feature type="transmembrane region" description="Helical" evidence="9">
    <location>
        <begin position="874"/>
        <end position="896"/>
    </location>
</feature>
<keyword evidence="5" id="KW-0547">Nucleotide-binding</keyword>
<feature type="domain" description="ABC transporter" evidence="10">
    <location>
        <begin position="375"/>
        <end position="589"/>
    </location>
</feature>
<organism evidence="11">
    <name type="scientific">Sesamum latifolium</name>
    <dbReference type="NCBI Taxonomy" id="2727402"/>
    <lineage>
        <taxon>Eukaryota</taxon>
        <taxon>Viridiplantae</taxon>
        <taxon>Streptophyta</taxon>
        <taxon>Embryophyta</taxon>
        <taxon>Tracheophyta</taxon>
        <taxon>Spermatophyta</taxon>
        <taxon>Magnoliopsida</taxon>
        <taxon>eudicotyledons</taxon>
        <taxon>Gunneridae</taxon>
        <taxon>Pentapetalae</taxon>
        <taxon>asterids</taxon>
        <taxon>lamiids</taxon>
        <taxon>Lamiales</taxon>
        <taxon>Pedaliaceae</taxon>
        <taxon>Sesamum</taxon>
    </lineage>
</organism>
<evidence type="ECO:0000313" key="11">
    <source>
        <dbReference type="EMBL" id="KAL0415185.1"/>
    </source>
</evidence>
<dbReference type="GO" id="GO:0140359">
    <property type="term" value="F:ABC-type transporter activity"/>
    <property type="evidence" value="ECO:0007669"/>
    <property type="project" value="InterPro"/>
</dbReference>
<evidence type="ECO:0000256" key="2">
    <source>
        <dbReference type="ARBA" id="ARBA00006012"/>
    </source>
</evidence>
<evidence type="ECO:0000256" key="3">
    <source>
        <dbReference type="ARBA" id="ARBA00022448"/>
    </source>
</evidence>
<comment type="subcellular location">
    <subcellularLocation>
        <location evidence="1">Membrane</location>
        <topology evidence="1">Multi-pass membrane protein</topology>
    </subcellularLocation>
</comment>
<evidence type="ECO:0000256" key="6">
    <source>
        <dbReference type="ARBA" id="ARBA00022840"/>
    </source>
</evidence>
<feature type="transmembrane region" description="Helical" evidence="9">
    <location>
        <begin position="85"/>
        <end position="106"/>
    </location>
</feature>
<dbReference type="Pfam" id="PF00005">
    <property type="entry name" value="ABC_tran"/>
    <property type="match status" value="1"/>
</dbReference>
<dbReference type="InterPro" id="IPR003593">
    <property type="entry name" value="AAA+_ATPase"/>
</dbReference>
<dbReference type="AlphaFoldDB" id="A0AAW2UG26"/>
<dbReference type="Pfam" id="PF08370">
    <property type="entry name" value="PDR_assoc"/>
    <property type="match status" value="1"/>
</dbReference>
<keyword evidence="8 9" id="KW-0472">Membrane</keyword>
<keyword evidence="7 9" id="KW-1133">Transmembrane helix</keyword>
<evidence type="ECO:0000256" key="7">
    <source>
        <dbReference type="ARBA" id="ARBA00022989"/>
    </source>
</evidence>
<name>A0AAW2UG26_9LAMI</name>
<feature type="transmembrane region" description="Helical" evidence="9">
    <location>
        <begin position="118"/>
        <end position="135"/>
    </location>
</feature>
<evidence type="ECO:0000256" key="8">
    <source>
        <dbReference type="ARBA" id="ARBA00023136"/>
    </source>
</evidence>
<dbReference type="GO" id="GO:0005886">
    <property type="term" value="C:plasma membrane"/>
    <property type="evidence" value="ECO:0007669"/>
    <property type="project" value="UniProtKB-ARBA"/>
</dbReference>
<sequence>MSEKDQEQYWADRNEPYKYIPVSEFAERFKHFHVGLHLQHKLSVPYKKDQSHKAALVYGKYLVPRRVLLKANFDKEWLLIKRNSFFYVFKTVQIIIVAMIASTVFLRTKLHARNEEDGAVYVGALVFGMIINTFNGYVEISLTIQRLPVLFFKQLLWVFLIQQMAAGLFRLIAGICRTMIVSKTGGSLTLLLVFLLGGFILSVAIAISAFDVKLVHQICFPDTTNMSCRSNPGLVEGSDNVTRLGVAVLRQFDVFPEEKWYWIGIAALFGFTVLFNVLFTIALVYLNRTISQDQQQYCKHTKRKPTKRTLLPRSSSATDTGSKGLTCINTRIKNLVRSITLSHSFHQTRTYVCARVKAYSKPDNRNEDSTWRHRRYAQSIKEKGASEEKLQLLRELNGAFRPGVLTALMGVSGAGKTTLMDVLAGRKTRVTSKVKLEYLDFQKDKKHLFEFQDTVNKMISTHLKFVGEVMHLVELDHLKDAIVGIPGVTGLSTEQRKRLTIAVELVANPSILFMDEPTSGLDARAAAIVMRTLLLMKRGGQVIYAGPIGRQSQNIIDYFEAIPGVPKIREHCNPAAWMLEVSSVAAEARLGIDFGEQNNALVKELSSPPPGAKDLYFPRQYSQSTWGQFKFCLWKQQWTYWRSPDYNLSRFFFTLAAAFMVGSIFWRVGTKRFENSTDLMTIIGAMYASVLFVGINNCGTVQPVVAVERTVFYRERAAGMYSALPYAMAQVVAEVPYVFVQTLYYTLIVYAMVSFEWEAAKFFWFFFVTFFSFLYFTYYGMMTVSMTPNLQVAAICSNAFYYLFNLFSGFFIPGPKIPKWWMWYYWSCPMAWTVYGLIVSQYGDVDDTINVPGMSMKLTVKAYIEDYFGYNMGFMGPVAAVLVGFAFFFAFMYAYCIKTLNFQKR</sequence>
<gene>
    <name evidence="11" type="ORF">Slati_3350400</name>
</gene>
<dbReference type="GO" id="GO:0005524">
    <property type="term" value="F:ATP binding"/>
    <property type="evidence" value="ECO:0007669"/>
    <property type="project" value="UniProtKB-KW"/>
</dbReference>
<proteinExistence type="inferred from homology"/>
<dbReference type="SMART" id="SM00382">
    <property type="entry name" value="AAA"/>
    <property type="match status" value="1"/>
</dbReference>
<evidence type="ECO:0000256" key="1">
    <source>
        <dbReference type="ARBA" id="ARBA00004141"/>
    </source>
</evidence>
<dbReference type="Gene3D" id="3.40.50.300">
    <property type="entry name" value="P-loop containing nucleotide triphosphate hydrolases"/>
    <property type="match status" value="1"/>
</dbReference>
<keyword evidence="4 9" id="KW-0812">Transmembrane</keyword>
<evidence type="ECO:0000256" key="5">
    <source>
        <dbReference type="ARBA" id="ARBA00022741"/>
    </source>
</evidence>
<feature type="transmembrane region" description="Helical" evidence="9">
    <location>
        <begin position="155"/>
        <end position="176"/>
    </location>
</feature>
<feature type="transmembrane region" description="Helical" evidence="9">
    <location>
        <begin position="188"/>
        <end position="210"/>
    </location>
</feature>
<comment type="similarity">
    <text evidence="2">Belongs to the ABC transporter superfamily. ABCG family. PDR (TC 3.A.1.205) subfamily.</text>
</comment>
<evidence type="ECO:0000259" key="10">
    <source>
        <dbReference type="PROSITE" id="PS50893"/>
    </source>
</evidence>
<evidence type="ECO:0000256" key="9">
    <source>
        <dbReference type="SAM" id="Phobius"/>
    </source>
</evidence>
<comment type="caution">
    <text evidence="11">The sequence shown here is derived from an EMBL/GenBank/DDBJ whole genome shotgun (WGS) entry which is preliminary data.</text>
</comment>
<feature type="transmembrane region" description="Helical" evidence="9">
    <location>
        <begin position="762"/>
        <end position="780"/>
    </location>
</feature>
<dbReference type="InterPro" id="IPR013581">
    <property type="entry name" value="PDR_assoc"/>
</dbReference>